<accession>A0A0D2ZPS6</accession>
<dbReference type="InterPro" id="IPR011047">
    <property type="entry name" value="Quinoprotein_ADH-like_sf"/>
</dbReference>
<name>A0A0D2ZPS6_BRAOL</name>
<dbReference type="Pfam" id="PF25293">
    <property type="entry name" value="Beta-prop_EMC1_N"/>
    <property type="match status" value="1"/>
</dbReference>
<feature type="domain" description="EMC1 first beta-propeller" evidence="2">
    <location>
        <begin position="187"/>
        <end position="289"/>
    </location>
</feature>
<reference evidence="3" key="2">
    <citation type="submission" date="2015-06" db="UniProtKB">
        <authorList>
            <consortium name="EnsemblPlants"/>
        </authorList>
    </citation>
    <scope>IDENTIFICATION</scope>
</reference>
<protein>
    <submittedName>
        <fullName evidence="3">Uncharacterized protein</fullName>
    </submittedName>
</protein>
<dbReference type="GO" id="GO:0072546">
    <property type="term" value="C:EMC complex"/>
    <property type="evidence" value="ECO:0007669"/>
    <property type="project" value="InterPro"/>
</dbReference>
<dbReference type="InterPro" id="IPR015943">
    <property type="entry name" value="WD40/YVTN_repeat-like_dom_sf"/>
</dbReference>
<dbReference type="eggNOG" id="KOG2103">
    <property type="taxonomic scope" value="Eukaryota"/>
</dbReference>
<evidence type="ECO:0000259" key="2">
    <source>
        <dbReference type="Pfam" id="PF25293"/>
    </source>
</evidence>
<dbReference type="AlphaFoldDB" id="A0A0D2ZPS6"/>
<dbReference type="NCBIfam" id="TIGR01640">
    <property type="entry name" value="F_box_assoc_1"/>
    <property type="match status" value="1"/>
</dbReference>
<dbReference type="InterPro" id="IPR058545">
    <property type="entry name" value="Beta-prop_EMC1_1st"/>
</dbReference>
<dbReference type="Gene3D" id="2.130.10.10">
    <property type="entry name" value="YVTN repeat-like/Quinoprotein amine dehydrogenase"/>
    <property type="match status" value="1"/>
</dbReference>
<reference evidence="3" key="1">
    <citation type="journal article" date="2014" name="Genome Biol.">
        <title>Transcriptome and methylome profiling reveals relics of genome dominance in the mesopolyploid Brassica oleracea.</title>
        <authorList>
            <person name="Parkin I.A."/>
            <person name="Koh C."/>
            <person name="Tang H."/>
            <person name="Robinson S.J."/>
            <person name="Kagale S."/>
            <person name="Clarke W.E."/>
            <person name="Town C.D."/>
            <person name="Nixon J."/>
            <person name="Krishnakumar V."/>
            <person name="Bidwell S.L."/>
            <person name="Denoeud F."/>
            <person name="Belcram H."/>
            <person name="Links M.G."/>
            <person name="Just J."/>
            <person name="Clarke C."/>
            <person name="Bender T."/>
            <person name="Huebert T."/>
            <person name="Mason A.S."/>
            <person name="Pires J.C."/>
            <person name="Barker G."/>
            <person name="Moore J."/>
            <person name="Walley P.G."/>
            <person name="Manoli S."/>
            <person name="Batley J."/>
            <person name="Edwards D."/>
            <person name="Nelson M.N."/>
            <person name="Wang X."/>
            <person name="Paterson A.H."/>
            <person name="King G."/>
            <person name="Bancroft I."/>
            <person name="Chalhoub B."/>
            <person name="Sharpe A.G."/>
        </authorList>
    </citation>
    <scope>NUCLEOTIDE SEQUENCE [LARGE SCALE GENOMIC DNA]</scope>
    <source>
        <strain evidence="3">cv. TO1000</strain>
    </source>
</reference>
<dbReference type="eggNOG" id="KOG0017">
    <property type="taxonomic scope" value="Eukaryota"/>
</dbReference>
<dbReference type="Pfam" id="PF08268">
    <property type="entry name" value="FBA_3"/>
    <property type="match status" value="1"/>
</dbReference>
<evidence type="ECO:0000313" key="3">
    <source>
        <dbReference type="EnsemblPlants" id="Bo00578s010.1"/>
    </source>
</evidence>
<dbReference type="HOGENOM" id="CLU_461264_0_0_1"/>
<proteinExistence type="predicted"/>
<dbReference type="InterPro" id="IPR013187">
    <property type="entry name" value="F-box-assoc_dom_typ3"/>
</dbReference>
<dbReference type="PANTHER" id="PTHR21573">
    <property type="entry name" value="ER MEMBRANE PROTEIN COMPLEX SUBUNIT 1"/>
    <property type="match status" value="1"/>
</dbReference>
<dbReference type="InterPro" id="IPR026895">
    <property type="entry name" value="EMC1"/>
</dbReference>
<dbReference type="STRING" id="109376.A0A0D2ZPS6"/>
<dbReference type="Gramene" id="Bo00578s010.1">
    <property type="protein sequence ID" value="Bo00578s010.1"/>
    <property type="gene ID" value="Bo00578s010"/>
</dbReference>
<evidence type="ECO:0000313" key="4">
    <source>
        <dbReference type="Proteomes" id="UP000032141"/>
    </source>
</evidence>
<feature type="domain" description="F-box associated beta-propeller type 3" evidence="1">
    <location>
        <begin position="311"/>
        <end position="584"/>
    </location>
</feature>
<dbReference type="SUPFAM" id="SSF50998">
    <property type="entry name" value="Quinoprotein alcohol dehydrogenase-like"/>
    <property type="match status" value="1"/>
</dbReference>
<keyword evidence="4" id="KW-1185">Reference proteome</keyword>
<dbReference type="Proteomes" id="UP000032141">
    <property type="component" value="Unassembled WGS sequence"/>
</dbReference>
<dbReference type="EnsemblPlants" id="Bo00578s010.1">
    <property type="protein sequence ID" value="Bo00578s010.1"/>
    <property type="gene ID" value="Bo00578s010"/>
</dbReference>
<organism evidence="3 4">
    <name type="scientific">Brassica oleracea var. oleracea</name>
    <dbReference type="NCBI Taxonomy" id="109376"/>
    <lineage>
        <taxon>Eukaryota</taxon>
        <taxon>Viridiplantae</taxon>
        <taxon>Streptophyta</taxon>
        <taxon>Embryophyta</taxon>
        <taxon>Tracheophyta</taxon>
        <taxon>Spermatophyta</taxon>
        <taxon>Magnoliopsida</taxon>
        <taxon>eudicotyledons</taxon>
        <taxon>Gunneridae</taxon>
        <taxon>Pentapetalae</taxon>
        <taxon>rosids</taxon>
        <taxon>malvids</taxon>
        <taxon>Brassicales</taxon>
        <taxon>Brassicaceae</taxon>
        <taxon>Brassiceae</taxon>
        <taxon>Brassica</taxon>
    </lineage>
</organism>
<dbReference type="GO" id="GO:0034975">
    <property type="term" value="P:protein folding in endoplasmic reticulum"/>
    <property type="evidence" value="ECO:0007669"/>
    <property type="project" value="TreeGrafter"/>
</dbReference>
<dbReference type="Pfam" id="PF14223">
    <property type="entry name" value="Retrotran_gag_2"/>
    <property type="match status" value="1"/>
</dbReference>
<dbReference type="PANTHER" id="PTHR21573:SF0">
    <property type="entry name" value="ER MEMBRANE PROTEIN COMPLEX SUBUNIT 1"/>
    <property type="match status" value="1"/>
</dbReference>
<dbReference type="InterPro" id="IPR017451">
    <property type="entry name" value="F-box-assoc_interact_dom"/>
</dbReference>
<evidence type="ECO:0000259" key="1">
    <source>
        <dbReference type="Pfam" id="PF08268"/>
    </source>
</evidence>
<sequence length="592" mass="69242">SRKDFIESIVTRSLTQPPRDAHLIEDLYDKTDECVRMSEKETSLNIPKFDGDFEHWAMLMENLLRSKEWWELIEIGITQPERNVILTGAQRTEAAEQKIKDLKVKNYLFASIDKTILKTIAKKDTSKEIWDSMRTKFQGNKRVQSAQLQRLRRNFELLEMKEGDTITEQLCNTSITIEMRSVVLCMHQRFIGKVKHAVFHTQKTGRKRVIVSTEENVVASLDLRLGDIFWRHVLGTKDAIDGVDIALEKYVITLSSQGSMLRAWNLPDGQMVWETSLHRAQHSKSLLFLVPFVVGVSSLYKALIISSPCPQMTHKESVSILGTDHEYARGLFLCWSYEHQEGAIYNPTTRQSFNLPKMKHSHPGLCFFGYEPLENQYKVLFIPNPVHRVEQACQVFTLGDTKAEEQWRNIQNIEYLYPSLSYHSTVSINGAIYFLSRFKVNDTTTEYKILRFYIRSEKFYNVDLPKTVTLKDLCWYHLINYQGKLGLICCQQRMEIWIMEEDAEKKTQRWSKIFFYEMGGFGNWLISDVTRAGEIVFINKPLDTLRICYYDPKRNSVRYVDLKDSYPKERGWDKSLLIRTFPDYAENTMCLY</sequence>